<comment type="subunit">
    <text evidence="5">Homodimer.</text>
</comment>
<dbReference type="Gene3D" id="2.60.120.10">
    <property type="entry name" value="Jelly Rolls"/>
    <property type="match status" value="1"/>
</dbReference>
<comment type="function">
    <text evidence="2 5">Catalyzes the epimerization of the C3' and C5'positions of dTDP-6-deoxy-D-xylo-4-hexulose, forming dTDP-6-deoxy-L-lyxo-4-hexulose.</text>
</comment>
<name>A0ABQ0E3J0_9PORP</name>
<evidence type="ECO:0000313" key="7">
    <source>
        <dbReference type="Proteomes" id="UP001628220"/>
    </source>
</evidence>
<accession>A0ABQ0E3J0</accession>
<proteinExistence type="inferred from homology"/>
<dbReference type="RefSeq" id="WP_411916050.1">
    <property type="nucleotide sequence ID" value="NZ_BAAFSF010000004.1"/>
</dbReference>
<evidence type="ECO:0000313" key="6">
    <source>
        <dbReference type="EMBL" id="GAB1252292.1"/>
    </source>
</evidence>
<sequence length="184" mass="21047">MNIITTPIEGVIVIEPEVFQDSRGCFFESFREAHFHEWIDPAVRFVQDNESHSQYGVVRGLHFQTPPHAQAKLVRVVLGEVMDVAVDLRRSSPTYGRHVAVRLSGENKRQLFLPKGMAHGFATLSREVIFQYRCDSYYAPENEGGIDAFDPDLAIDWGIPLEQAIRSEKDLHRARFIDFVSPFE</sequence>
<comment type="pathway">
    <text evidence="5">Carbohydrate biosynthesis; dTDP-L-rhamnose biosynthesis.</text>
</comment>
<evidence type="ECO:0000256" key="1">
    <source>
        <dbReference type="ARBA" id="ARBA00001298"/>
    </source>
</evidence>
<dbReference type="EC" id="5.1.3.13" evidence="3 5"/>
<dbReference type="EMBL" id="BAAFSF010000004">
    <property type="protein sequence ID" value="GAB1252292.1"/>
    <property type="molecule type" value="Genomic_DNA"/>
</dbReference>
<dbReference type="Proteomes" id="UP001628220">
    <property type="component" value="Unassembled WGS sequence"/>
</dbReference>
<dbReference type="SUPFAM" id="SSF51182">
    <property type="entry name" value="RmlC-like cupins"/>
    <property type="match status" value="1"/>
</dbReference>
<comment type="catalytic activity">
    <reaction evidence="1 5">
        <text>dTDP-4-dehydro-6-deoxy-alpha-D-glucose = dTDP-4-dehydro-beta-L-rhamnose</text>
        <dbReference type="Rhea" id="RHEA:16969"/>
        <dbReference type="ChEBI" id="CHEBI:57649"/>
        <dbReference type="ChEBI" id="CHEBI:62830"/>
        <dbReference type="EC" id="5.1.3.13"/>
    </reaction>
</comment>
<comment type="caution">
    <text evidence="6">The sequence shown here is derived from an EMBL/GenBank/DDBJ whole genome shotgun (WGS) entry which is preliminary data.</text>
</comment>
<dbReference type="InterPro" id="IPR014710">
    <property type="entry name" value="RmlC-like_jellyroll"/>
</dbReference>
<gene>
    <name evidence="6" type="primary">rfbC</name>
    <name evidence="6" type="ORF">Tsumi_13980</name>
</gene>
<dbReference type="Pfam" id="PF00908">
    <property type="entry name" value="dTDP_sugar_isom"/>
    <property type="match status" value="1"/>
</dbReference>
<dbReference type="PANTHER" id="PTHR21047:SF2">
    <property type="entry name" value="THYMIDINE DIPHOSPHO-4-KETO-RHAMNOSE 3,5-EPIMERASE"/>
    <property type="match status" value="1"/>
</dbReference>
<evidence type="ECO:0000256" key="2">
    <source>
        <dbReference type="ARBA" id="ARBA00001997"/>
    </source>
</evidence>
<dbReference type="PANTHER" id="PTHR21047">
    <property type="entry name" value="DTDP-6-DEOXY-D-GLUCOSE-3,5 EPIMERASE"/>
    <property type="match status" value="1"/>
</dbReference>
<evidence type="ECO:0000256" key="3">
    <source>
        <dbReference type="ARBA" id="ARBA00012098"/>
    </source>
</evidence>
<dbReference type="NCBIfam" id="TIGR01221">
    <property type="entry name" value="rmlC"/>
    <property type="match status" value="1"/>
</dbReference>
<dbReference type="CDD" id="cd00438">
    <property type="entry name" value="cupin_RmlC"/>
    <property type="match status" value="1"/>
</dbReference>
<evidence type="ECO:0000256" key="4">
    <source>
        <dbReference type="ARBA" id="ARBA00019595"/>
    </source>
</evidence>
<evidence type="ECO:0000256" key="5">
    <source>
        <dbReference type="RuleBase" id="RU364069"/>
    </source>
</evidence>
<keyword evidence="7" id="KW-1185">Reference proteome</keyword>
<organism evidence="6 7">
    <name type="scientific">Porphyromonas miyakawae</name>
    <dbReference type="NCBI Taxonomy" id="3137470"/>
    <lineage>
        <taxon>Bacteria</taxon>
        <taxon>Pseudomonadati</taxon>
        <taxon>Bacteroidota</taxon>
        <taxon>Bacteroidia</taxon>
        <taxon>Bacteroidales</taxon>
        <taxon>Porphyromonadaceae</taxon>
        <taxon>Porphyromonas</taxon>
    </lineage>
</organism>
<dbReference type="InterPro" id="IPR011051">
    <property type="entry name" value="RmlC_Cupin_sf"/>
</dbReference>
<reference evidence="6 7" key="1">
    <citation type="journal article" date="2025" name="Int. J. Syst. Evol. Microbiol.">
        <title>Desulfovibrio falkowii sp. nov., Porphyromonas miyakawae sp. nov., Mediterraneibacter flintii sp. nov. and Owariibacterium komagatae gen. nov., sp. nov., isolated from human faeces.</title>
        <authorList>
            <person name="Hamaguchi T."/>
            <person name="Ohara M."/>
            <person name="Hisatomi A."/>
            <person name="Sekiguchi K."/>
            <person name="Takeda J.I."/>
            <person name="Ueyama J."/>
            <person name="Ito M."/>
            <person name="Nishiwaki H."/>
            <person name="Ogi T."/>
            <person name="Hirayama M."/>
            <person name="Ohkuma M."/>
            <person name="Sakamoto M."/>
            <person name="Ohno K."/>
        </authorList>
    </citation>
    <scope>NUCLEOTIDE SEQUENCE [LARGE SCALE GENOMIC DNA]</scope>
    <source>
        <strain evidence="6 7">13CB11C</strain>
    </source>
</reference>
<protein>
    <recommendedName>
        <fullName evidence="4 5">dTDP-4-dehydrorhamnose 3,5-epimerase</fullName>
        <ecNumber evidence="3 5">5.1.3.13</ecNumber>
    </recommendedName>
    <alternativeName>
        <fullName evidence="5">Thymidine diphospho-4-keto-rhamnose 3,5-epimerase</fullName>
    </alternativeName>
</protein>
<keyword evidence="5" id="KW-0413">Isomerase</keyword>
<comment type="similarity">
    <text evidence="5">Belongs to the dTDP-4-dehydrorhamnose 3,5-epimerase family.</text>
</comment>
<dbReference type="InterPro" id="IPR000888">
    <property type="entry name" value="RmlC-like"/>
</dbReference>